<dbReference type="eggNOG" id="KOG2896">
    <property type="taxonomic scope" value="Eukaryota"/>
</dbReference>
<dbReference type="HOGENOM" id="CLU_408974_0_0_1"/>
<dbReference type="STRING" id="7244.B4M986"/>
<dbReference type="GO" id="GO:0035493">
    <property type="term" value="P:SNARE complex assembly"/>
    <property type="evidence" value="ECO:0007669"/>
    <property type="project" value="TreeGrafter"/>
</dbReference>
<keyword evidence="1 2" id="KW-0175">Coiled coil</keyword>
<feature type="region of interest" description="Disordered" evidence="3">
    <location>
        <begin position="110"/>
        <end position="141"/>
    </location>
</feature>
<sequence length="712" mass="81695">MHLRPRCREWLPLATQQLRLRNLARIQGLNIQCTLDASAGEEFGLEEQELLVYYTLHADKASEAFYTSEALPQRHQQQKWAEICAGDDVWRKSNAQCVCVKVWAQYQPAAQQANGPNETEQETEQQQSERHGQRSANVQLTPHKLPRPPELLFSWGVYFSGLIPLAPLAMANCQANCLIFHLNGEHFTSPALISEEGLHAQLRLQYQRCAEYDNNERNAAIESGINSPPVSRSSSPVLQMSTIRYAQLSCQLANLRRSYNLDSLLLLQRRQRDQRKKLRDVEEVSREIARLSVHCITRNELRLKPRTTSLSGSPYGSQHSQHYHSMGRTLSVLLAEQQEIAPLTLYSAQQLMQQIEALRCKQRLLQTELTTFKERNARQQERLQFLREQREDAQYKLHNQQLKLEQHRLEFRKQVPQQLLEREQKRQVILQVERRMSTLVLELQEIYNIKSLGAQQFSISGIAFPHMEHYTSESRQATNAQMLENVSPLAVSAALGYVAHLVQMLAFIMDRPLRNPIFYEPSRARIADEIKELTYPTREFPLYTRSILPSQQTKYGIYLLRQNVSQLCFDITGHCNMRNTFGNLLELFDTLRYIERTQRDEVDQGDKLSGNGRHVNGLTAAAANTQLSQSHSSVDMNHVPLPTTANAAKDALLQQLLPSGVSQALAIEGYASTQRICRSVGSYSDDEEDFRARLEQNYSNSDSNITLQTERR</sequence>
<dbReference type="PANTHER" id="PTHR15157:SF5">
    <property type="entry name" value="UV RADIATION RESISTANCE-ASSOCIATED GENE PROTEIN"/>
    <property type="match status" value="1"/>
</dbReference>
<proteinExistence type="predicted"/>
<protein>
    <recommendedName>
        <fullName evidence="6">UV radiation resistance-associated gene protein</fullName>
    </recommendedName>
</protein>
<dbReference type="PANTHER" id="PTHR15157">
    <property type="entry name" value="UV RADIATION RESISTANCE-ASSOCIATED GENE PROTEIN"/>
    <property type="match status" value="1"/>
</dbReference>
<evidence type="ECO:0000313" key="4">
    <source>
        <dbReference type="EMBL" id="EDW57762.1"/>
    </source>
</evidence>
<accession>B4M986</accession>
<dbReference type="KEGG" id="dvi:6634272"/>
<organism evidence="4 5">
    <name type="scientific">Drosophila virilis</name>
    <name type="common">Fruit fly</name>
    <dbReference type="NCBI Taxonomy" id="7244"/>
    <lineage>
        <taxon>Eukaryota</taxon>
        <taxon>Metazoa</taxon>
        <taxon>Ecdysozoa</taxon>
        <taxon>Arthropoda</taxon>
        <taxon>Hexapoda</taxon>
        <taxon>Insecta</taxon>
        <taxon>Pterygota</taxon>
        <taxon>Neoptera</taxon>
        <taxon>Endopterygota</taxon>
        <taxon>Diptera</taxon>
        <taxon>Brachycera</taxon>
        <taxon>Muscomorpha</taxon>
        <taxon>Ephydroidea</taxon>
        <taxon>Drosophilidae</taxon>
        <taxon>Drosophila</taxon>
    </lineage>
</organism>
<dbReference type="AlphaFoldDB" id="B4M986"/>
<dbReference type="GO" id="GO:0000149">
    <property type="term" value="F:SNARE binding"/>
    <property type="evidence" value="ECO:0007669"/>
    <property type="project" value="TreeGrafter"/>
</dbReference>
<dbReference type="GO" id="GO:0000323">
    <property type="term" value="C:lytic vacuole"/>
    <property type="evidence" value="ECO:0007669"/>
    <property type="project" value="TreeGrafter"/>
</dbReference>
<evidence type="ECO:0000256" key="3">
    <source>
        <dbReference type="SAM" id="MobiDB-lite"/>
    </source>
</evidence>
<dbReference type="EMBL" id="CH940654">
    <property type="protein sequence ID" value="EDW57762.1"/>
    <property type="molecule type" value="Genomic_DNA"/>
</dbReference>
<dbReference type="GO" id="GO:0005768">
    <property type="term" value="C:endosome"/>
    <property type="evidence" value="ECO:0007669"/>
    <property type="project" value="TreeGrafter"/>
</dbReference>
<dbReference type="OMA" id="PRCREWL"/>
<evidence type="ECO:0000256" key="2">
    <source>
        <dbReference type="SAM" id="Coils"/>
    </source>
</evidence>
<evidence type="ECO:0000313" key="5">
    <source>
        <dbReference type="Proteomes" id="UP000008792"/>
    </source>
</evidence>
<feature type="coiled-coil region" evidence="2">
    <location>
        <begin position="348"/>
        <end position="410"/>
    </location>
</feature>
<evidence type="ECO:0000256" key="1">
    <source>
        <dbReference type="ARBA" id="ARBA00023054"/>
    </source>
</evidence>
<keyword evidence="5" id="KW-1185">Reference proteome</keyword>
<dbReference type="FunCoup" id="B4M986">
    <property type="interactions" value="496"/>
</dbReference>
<dbReference type="SMR" id="B4M986"/>
<gene>
    <name evidence="4" type="primary">Dvir\GJ17965</name>
    <name evidence="4" type="ORF">Dvir_GJ17965</name>
</gene>
<reference evidence="4 5" key="1">
    <citation type="journal article" date="2007" name="Nature">
        <title>Evolution of genes and genomes on the Drosophila phylogeny.</title>
        <authorList>
            <consortium name="Drosophila 12 Genomes Consortium"/>
            <person name="Clark A.G."/>
            <person name="Eisen M.B."/>
            <person name="Smith D.R."/>
            <person name="Bergman C.M."/>
            <person name="Oliver B."/>
            <person name="Markow T.A."/>
            <person name="Kaufman T.C."/>
            <person name="Kellis M."/>
            <person name="Gelbart W."/>
            <person name="Iyer V.N."/>
            <person name="Pollard D.A."/>
            <person name="Sackton T.B."/>
            <person name="Larracuente A.M."/>
            <person name="Singh N.D."/>
            <person name="Abad J.P."/>
            <person name="Abt D.N."/>
            <person name="Adryan B."/>
            <person name="Aguade M."/>
            <person name="Akashi H."/>
            <person name="Anderson W.W."/>
            <person name="Aquadro C.F."/>
            <person name="Ardell D.H."/>
            <person name="Arguello R."/>
            <person name="Artieri C.G."/>
            <person name="Barbash D.A."/>
            <person name="Barker D."/>
            <person name="Barsanti P."/>
            <person name="Batterham P."/>
            <person name="Batzoglou S."/>
            <person name="Begun D."/>
            <person name="Bhutkar A."/>
            <person name="Blanco E."/>
            <person name="Bosak S.A."/>
            <person name="Bradley R.K."/>
            <person name="Brand A.D."/>
            <person name="Brent M.R."/>
            <person name="Brooks A.N."/>
            <person name="Brown R.H."/>
            <person name="Butlin R.K."/>
            <person name="Caggese C."/>
            <person name="Calvi B.R."/>
            <person name="Bernardo de Carvalho A."/>
            <person name="Caspi A."/>
            <person name="Castrezana S."/>
            <person name="Celniker S.E."/>
            <person name="Chang J.L."/>
            <person name="Chapple C."/>
            <person name="Chatterji S."/>
            <person name="Chinwalla A."/>
            <person name="Civetta A."/>
            <person name="Clifton S.W."/>
            <person name="Comeron J.M."/>
            <person name="Costello J.C."/>
            <person name="Coyne J.A."/>
            <person name="Daub J."/>
            <person name="David R.G."/>
            <person name="Delcher A.L."/>
            <person name="Delehaunty K."/>
            <person name="Do C.B."/>
            <person name="Ebling H."/>
            <person name="Edwards K."/>
            <person name="Eickbush T."/>
            <person name="Evans J.D."/>
            <person name="Filipski A."/>
            <person name="Findeiss S."/>
            <person name="Freyhult E."/>
            <person name="Fulton L."/>
            <person name="Fulton R."/>
            <person name="Garcia A.C."/>
            <person name="Gardiner A."/>
            <person name="Garfield D.A."/>
            <person name="Garvin B.E."/>
            <person name="Gibson G."/>
            <person name="Gilbert D."/>
            <person name="Gnerre S."/>
            <person name="Godfrey J."/>
            <person name="Good R."/>
            <person name="Gotea V."/>
            <person name="Gravely B."/>
            <person name="Greenberg A.J."/>
            <person name="Griffiths-Jones S."/>
            <person name="Gross S."/>
            <person name="Guigo R."/>
            <person name="Gustafson E.A."/>
            <person name="Haerty W."/>
            <person name="Hahn M.W."/>
            <person name="Halligan D.L."/>
            <person name="Halpern A.L."/>
            <person name="Halter G.M."/>
            <person name="Han M.V."/>
            <person name="Heger A."/>
            <person name="Hillier L."/>
            <person name="Hinrichs A.S."/>
            <person name="Holmes I."/>
            <person name="Hoskins R.A."/>
            <person name="Hubisz M.J."/>
            <person name="Hultmark D."/>
            <person name="Huntley M.A."/>
            <person name="Jaffe D.B."/>
            <person name="Jagadeeshan S."/>
            <person name="Jeck W.R."/>
            <person name="Johnson J."/>
            <person name="Jones C.D."/>
            <person name="Jordan W.C."/>
            <person name="Karpen G.H."/>
            <person name="Kataoka E."/>
            <person name="Keightley P.D."/>
            <person name="Kheradpour P."/>
            <person name="Kirkness E.F."/>
            <person name="Koerich L.B."/>
            <person name="Kristiansen K."/>
            <person name="Kudrna D."/>
            <person name="Kulathinal R.J."/>
            <person name="Kumar S."/>
            <person name="Kwok R."/>
            <person name="Lander E."/>
            <person name="Langley C.H."/>
            <person name="Lapoint R."/>
            <person name="Lazzaro B.P."/>
            <person name="Lee S.J."/>
            <person name="Levesque L."/>
            <person name="Li R."/>
            <person name="Lin C.F."/>
            <person name="Lin M.F."/>
            <person name="Lindblad-Toh K."/>
            <person name="Llopart A."/>
            <person name="Long M."/>
            <person name="Low L."/>
            <person name="Lozovsky E."/>
            <person name="Lu J."/>
            <person name="Luo M."/>
            <person name="Machado C.A."/>
            <person name="Makalowski W."/>
            <person name="Marzo M."/>
            <person name="Matsuda M."/>
            <person name="Matzkin L."/>
            <person name="McAllister B."/>
            <person name="McBride C.S."/>
            <person name="McKernan B."/>
            <person name="McKernan K."/>
            <person name="Mendez-Lago M."/>
            <person name="Minx P."/>
            <person name="Mollenhauer M.U."/>
            <person name="Montooth K."/>
            <person name="Mount S.M."/>
            <person name="Mu X."/>
            <person name="Myers E."/>
            <person name="Negre B."/>
            <person name="Newfeld S."/>
            <person name="Nielsen R."/>
            <person name="Noor M.A."/>
            <person name="O'Grady P."/>
            <person name="Pachter L."/>
            <person name="Papaceit M."/>
            <person name="Parisi M.J."/>
            <person name="Parisi M."/>
            <person name="Parts L."/>
            <person name="Pedersen J.S."/>
            <person name="Pesole G."/>
            <person name="Phillippy A.M."/>
            <person name="Ponting C.P."/>
            <person name="Pop M."/>
            <person name="Porcelli D."/>
            <person name="Powell J.R."/>
            <person name="Prohaska S."/>
            <person name="Pruitt K."/>
            <person name="Puig M."/>
            <person name="Quesneville H."/>
            <person name="Ram K.R."/>
            <person name="Rand D."/>
            <person name="Rasmussen M.D."/>
            <person name="Reed L.K."/>
            <person name="Reenan R."/>
            <person name="Reily A."/>
            <person name="Remington K.A."/>
            <person name="Rieger T.T."/>
            <person name="Ritchie M.G."/>
            <person name="Robin C."/>
            <person name="Rogers Y.H."/>
            <person name="Rohde C."/>
            <person name="Rozas J."/>
            <person name="Rubenfield M.J."/>
            <person name="Ruiz A."/>
            <person name="Russo S."/>
            <person name="Salzberg S.L."/>
            <person name="Sanchez-Gracia A."/>
            <person name="Saranga D.J."/>
            <person name="Sato H."/>
            <person name="Schaeffer S.W."/>
            <person name="Schatz M.C."/>
            <person name="Schlenke T."/>
            <person name="Schwartz R."/>
            <person name="Segarra C."/>
            <person name="Singh R.S."/>
            <person name="Sirot L."/>
            <person name="Sirota M."/>
            <person name="Sisneros N.B."/>
            <person name="Smith C.D."/>
            <person name="Smith T.F."/>
            <person name="Spieth J."/>
            <person name="Stage D.E."/>
            <person name="Stark A."/>
            <person name="Stephan W."/>
            <person name="Strausberg R.L."/>
            <person name="Strempel S."/>
            <person name="Sturgill D."/>
            <person name="Sutton G."/>
            <person name="Sutton G.G."/>
            <person name="Tao W."/>
            <person name="Teichmann S."/>
            <person name="Tobari Y.N."/>
            <person name="Tomimura Y."/>
            <person name="Tsolas J.M."/>
            <person name="Valente V.L."/>
            <person name="Venter E."/>
            <person name="Venter J.C."/>
            <person name="Vicario S."/>
            <person name="Vieira F.G."/>
            <person name="Vilella A.J."/>
            <person name="Villasante A."/>
            <person name="Walenz B."/>
            <person name="Wang J."/>
            <person name="Wasserman M."/>
            <person name="Watts T."/>
            <person name="Wilson D."/>
            <person name="Wilson R.K."/>
            <person name="Wing R.A."/>
            <person name="Wolfner M.F."/>
            <person name="Wong A."/>
            <person name="Wong G.K."/>
            <person name="Wu C.I."/>
            <person name="Wu G."/>
            <person name="Yamamoto D."/>
            <person name="Yang H.P."/>
            <person name="Yang S.P."/>
            <person name="Yorke J.A."/>
            <person name="Yoshida K."/>
            <person name="Zdobnov E."/>
            <person name="Zhang P."/>
            <person name="Zhang Y."/>
            <person name="Zimin A.V."/>
            <person name="Baldwin J."/>
            <person name="Abdouelleil A."/>
            <person name="Abdulkadir J."/>
            <person name="Abebe A."/>
            <person name="Abera B."/>
            <person name="Abreu J."/>
            <person name="Acer S.C."/>
            <person name="Aftuck L."/>
            <person name="Alexander A."/>
            <person name="An P."/>
            <person name="Anderson E."/>
            <person name="Anderson S."/>
            <person name="Arachi H."/>
            <person name="Azer M."/>
            <person name="Bachantsang P."/>
            <person name="Barry A."/>
            <person name="Bayul T."/>
            <person name="Berlin A."/>
            <person name="Bessette D."/>
            <person name="Bloom T."/>
            <person name="Blye J."/>
            <person name="Boguslavskiy L."/>
            <person name="Bonnet C."/>
            <person name="Boukhgalter B."/>
            <person name="Bourzgui I."/>
            <person name="Brown A."/>
            <person name="Cahill P."/>
            <person name="Channer S."/>
            <person name="Cheshatsang Y."/>
            <person name="Chuda L."/>
            <person name="Citroen M."/>
            <person name="Collymore A."/>
            <person name="Cooke P."/>
            <person name="Costello M."/>
            <person name="D'Aco K."/>
            <person name="Daza R."/>
            <person name="De Haan G."/>
            <person name="DeGray S."/>
            <person name="DeMaso C."/>
            <person name="Dhargay N."/>
            <person name="Dooley K."/>
            <person name="Dooley E."/>
            <person name="Doricent M."/>
            <person name="Dorje P."/>
            <person name="Dorjee K."/>
            <person name="Dupes A."/>
            <person name="Elong R."/>
            <person name="Falk J."/>
            <person name="Farina A."/>
            <person name="Faro S."/>
            <person name="Ferguson D."/>
            <person name="Fisher S."/>
            <person name="Foley C.D."/>
            <person name="Franke A."/>
            <person name="Friedrich D."/>
            <person name="Gadbois L."/>
            <person name="Gearin G."/>
            <person name="Gearin C.R."/>
            <person name="Giannoukos G."/>
            <person name="Goode T."/>
            <person name="Graham J."/>
            <person name="Grandbois E."/>
            <person name="Grewal S."/>
            <person name="Gyaltsen K."/>
            <person name="Hafez N."/>
            <person name="Hagos B."/>
            <person name="Hall J."/>
            <person name="Henson C."/>
            <person name="Hollinger A."/>
            <person name="Honan T."/>
            <person name="Huard M.D."/>
            <person name="Hughes L."/>
            <person name="Hurhula B."/>
            <person name="Husby M.E."/>
            <person name="Kamat A."/>
            <person name="Kanga B."/>
            <person name="Kashin S."/>
            <person name="Khazanovich D."/>
            <person name="Kisner P."/>
            <person name="Lance K."/>
            <person name="Lara M."/>
            <person name="Lee W."/>
            <person name="Lennon N."/>
            <person name="Letendre F."/>
            <person name="LeVine R."/>
            <person name="Lipovsky A."/>
            <person name="Liu X."/>
            <person name="Liu J."/>
            <person name="Liu S."/>
            <person name="Lokyitsang T."/>
            <person name="Lokyitsang Y."/>
            <person name="Lubonja R."/>
            <person name="Lui A."/>
            <person name="MacDonald P."/>
            <person name="Magnisalis V."/>
            <person name="Maru K."/>
            <person name="Matthews C."/>
            <person name="McCusker W."/>
            <person name="McDonough S."/>
            <person name="Mehta T."/>
            <person name="Meldrim J."/>
            <person name="Meneus L."/>
            <person name="Mihai O."/>
            <person name="Mihalev A."/>
            <person name="Mihova T."/>
            <person name="Mittelman R."/>
            <person name="Mlenga V."/>
            <person name="Montmayeur A."/>
            <person name="Mulrain L."/>
            <person name="Navidi A."/>
            <person name="Naylor J."/>
            <person name="Negash T."/>
            <person name="Nguyen T."/>
            <person name="Nguyen N."/>
            <person name="Nicol R."/>
            <person name="Norbu C."/>
            <person name="Norbu N."/>
            <person name="Novod N."/>
            <person name="O'Neill B."/>
            <person name="Osman S."/>
            <person name="Markiewicz E."/>
            <person name="Oyono O.L."/>
            <person name="Patti C."/>
            <person name="Phunkhang P."/>
            <person name="Pierre F."/>
            <person name="Priest M."/>
            <person name="Raghuraman S."/>
            <person name="Rege F."/>
            <person name="Reyes R."/>
            <person name="Rise C."/>
            <person name="Rogov P."/>
            <person name="Ross K."/>
            <person name="Ryan E."/>
            <person name="Settipalli S."/>
            <person name="Shea T."/>
            <person name="Sherpa N."/>
            <person name="Shi L."/>
            <person name="Shih D."/>
            <person name="Sparrow T."/>
            <person name="Spaulding J."/>
            <person name="Stalker J."/>
            <person name="Stange-Thomann N."/>
            <person name="Stavropoulos S."/>
            <person name="Stone C."/>
            <person name="Strader C."/>
            <person name="Tesfaye S."/>
            <person name="Thomson T."/>
            <person name="Thoulutsang Y."/>
            <person name="Thoulutsang D."/>
            <person name="Topham K."/>
            <person name="Topping I."/>
            <person name="Tsamla T."/>
            <person name="Vassiliev H."/>
            <person name="Vo A."/>
            <person name="Wangchuk T."/>
            <person name="Wangdi T."/>
            <person name="Weiand M."/>
            <person name="Wilkinson J."/>
            <person name="Wilson A."/>
            <person name="Yadav S."/>
            <person name="Young G."/>
            <person name="Yu Q."/>
            <person name="Zembek L."/>
            <person name="Zhong D."/>
            <person name="Zimmer A."/>
            <person name="Zwirko Z."/>
            <person name="Jaffe D.B."/>
            <person name="Alvarez P."/>
            <person name="Brockman W."/>
            <person name="Butler J."/>
            <person name="Chin C."/>
            <person name="Gnerre S."/>
            <person name="Grabherr M."/>
            <person name="Kleber M."/>
            <person name="Mauceli E."/>
            <person name="MacCallum I."/>
        </authorList>
    </citation>
    <scope>NUCLEOTIDE SEQUENCE [LARGE SCALE GENOMIC DNA]</scope>
    <source>
        <strain evidence="5">Tucson 15010-1051.87</strain>
    </source>
</reference>
<name>B4M986_DROVI</name>
<dbReference type="OrthoDB" id="72772at2759"/>
<dbReference type="InParanoid" id="B4M986"/>
<evidence type="ECO:0008006" key="6">
    <source>
        <dbReference type="Google" id="ProtNLM"/>
    </source>
</evidence>
<dbReference type="Proteomes" id="UP000008792">
    <property type="component" value="Unassembled WGS sequence"/>
</dbReference>
<dbReference type="PhylomeDB" id="B4M986"/>